<evidence type="ECO:0000256" key="3">
    <source>
        <dbReference type="SAM" id="SignalP"/>
    </source>
</evidence>
<protein>
    <submittedName>
        <fullName evidence="4">Putative trans-golgi network integral membrane protein tgn38</fullName>
    </submittedName>
</protein>
<feature type="compositionally biased region" description="Basic and acidic residues" evidence="1">
    <location>
        <begin position="228"/>
        <end position="250"/>
    </location>
</feature>
<dbReference type="EMBL" id="GIFK01004968">
    <property type="protein sequence ID" value="NBJ62671.1"/>
    <property type="molecule type" value="Transcribed_RNA"/>
</dbReference>
<keyword evidence="2" id="KW-0812">Transmembrane</keyword>
<keyword evidence="2" id="KW-0472">Membrane</keyword>
<evidence type="ECO:0000313" key="4">
    <source>
        <dbReference type="EMBL" id="NBJ62671.1"/>
    </source>
</evidence>
<feature type="compositionally biased region" description="Polar residues" evidence="1">
    <location>
        <begin position="217"/>
        <end position="227"/>
    </location>
</feature>
<name>A0A6B2EHM5_9DIPT</name>
<dbReference type="InterPro" id="IPR037645">
    <property type="entry name" value="KCT2"/>
</dbReference>
<feature type="region of interest" description="Disordered" evidence="1">
    <location>
        <begin position="188"/>
        <end position="322"/>
    </location>
</feature>
<accession>A0A6B2EHM5</accession>
<dbReference type="PANTHER" id="PTHR16502:SF0">
    <property type="entry name" value="KERATINOCYTE-ASSOCIATED TRANSMEMBRANE PROTEIN 2"/>
    <property type="match status" value="1"/>
</dbReference>
<sequence length="434" mass="47418">MFPGLTSNTRDMWTLLLVLVSAVFTAKCAPLQGKSSRPNPLQDPALLPVLAQCNRYQEDKTLGQLCGLYWAVVQNDSATQNVTQEFEAVLALPEANVVNFCGRLLHFQGVQGYLKSMKVCELRCKDIDDDEVTFTKPLCRLILWRLEVQRAGQVSPPVGEITAPAATQEVAPTAQRTNVSTTVGNMTSQVQEASQKPMVTPSGGSNKVEIPPMAAQKPSTLGTSSTKALEEVPNKPLEEPKVVEKVKEEPPGVVKPPPAAPGNKQPSPEAPKPPEEVKKQPEVQPDVEEDPNENLKDMEDDDTPDDYTNVEEGAAKGDMGQLEAGDAGLIFDKSESKDTPPGNKIEVVDAKKDPFKDEAESNFFIYFLCLMVVCVLVYVVYHNKSKVLALVLEGRRSSQGRGRRKHTAAYRKLDSNLEEAIASSAASRTSQIIY</sequence>
<feature type="signal peptide" evidence="3">
    <location>
        <begin position="1"/>
        <end position="28"/>
    </location>
</feature>
<evidence type="ECO:0000256" key="1">
    <source>
        <dbReference type="SAM" id="MobiDB-lite"/>
    </source>
</evidence>
<dbReference type="PANTHER" id="PTHR16502">
    <property type="entry name" value="KERATINOCYTE-ASSOCIATED TRANSMEMBRANE PROTEIN 2"/>
    <property type="match status" value="1"/>
</dbReference>
<feature type="transmembrane region" description="Helical" evidence="2">
    <location>
        <begin position="363"/>
        <end position="381"/>
    </location>
</feature>
<dbReference type="Pfam" id="PF17818">
    <property type="entry name" value="KCT2"/>
    <property type="match status" value="1"/>
</dbReference>
<evidence type="ECO:0000256" key="2">
    <source>
        <dbReference type="SAM" id="Phobius"/>
    </source>
</evidence>
<reference evidence="4" key="1">
    <citation type="submission" date="2019-10" db="EMBL/GenBank/DDBJ databases">
        <title>Short sand fly seasons in Tbilisi, Georgia, hinder development of host immunity to saliva of the visceral leishmaniasis vector Phlebotomus kandelakii.</title>
        <authorList>
            <person name="Oliveira F."/>
            <person name="Giorgobiani E."/>
            <person name="Guimaraes-Costa A.B."/>
            <person name="Abdeladhim M."/>
            <person name="Oristian J."/>
            <person name="Tskhvaradze L."/>
            <person name="Tsertsvadze N."/>
            <person name="Zakalashvili M."/>
            <person name="Valenzuela J.G."/>
            <person name="Kamhawi S."/>
        </authorList>
    </citation>
    <scope>NUCLEOTIDE SEQUENCE</scope>
    <source>
        <strain evidence="4">Wild-capture in Tbilisi</strain>
        <tissue evidence="4">Salivary glands</tissue>
    </source>
</reference>
<organism evidence="4">
    <name type="scientific">Phlebotomus kandelakii</name>
    <dbReference type="NCBI Taxonomy" id="1109342"/>
    <lineage>
        <taxon>Eukaryota</taxon>
        <taxon>Metazoa</taxon>
        <taxon>Ecdysozoa</taxon>
        <taxon>Arthropoda</taxon>
        <taxon>Hexapoda</taxon>
        <taxon>Insecta</taxon>
        <taxon>Pterygota</taxon>
        <taxon>Neoptera</taxon>
        <taxon>Endopterygota</taxon>
        <taxon>Diptera</taxon>
        <taxon>Nematocera</taxon>
        <taxon>Psychodoidea</taxon>
        <taxon>Psychodidae</taxon>
        <taxon>Phlebotomus</taxon>
        <taxon>Larroussius</taxon>
    </lineage>
</organism>
<dbReference type="AlphaFoldDB" id="A0A6B2EHM5"/>
<feature type="compositionally biased region" description="Acidic residues" evidence="1">
    <location>
        <begin position="285"/>
        <end position="309"/>
    </location>
</feature>
<feature type="chain" id="PRO_5025541842" evidence="3">
    <location>
        <begin position="29"/>
        <end position="434"/>
    </location>
</feature>
<feature type="compositionally biased region" description="Basic and acidic residues" evidence="1">
    <location>
        <begin position="272"/>
        <end position="281"/>
    </location>
</feature>
<keyword evidence="3" id="KW-0732">Signal</keyword>
<proteinExistence type="predicted"/>
<keyword evidence="2" id="KW-1133">Transmembrane helix</keyword>